<dbReference type="RefSeq" id="WP_025434265.1">
    <property type="nucleotide sequence ID" value="NZ_CP004156.1"/>
</dbReference>
<dbReference type="PROSITE" id="PS51257">
    <property type="entry name" value="PROKAR_LIPOPROTEIN"/>
    <property type="match status" value="1"/>
</dbReference>
<reference evidence="1" key="1">
    <citation type="submission" date="2013-02" db="EMBL/GenBank/DDBJ databases">
        <title>Comparative genomics of Borrelia species.</title>
        <authorList>
            <person name="Schwan T.G."/>
            <person name="Raffel S.J."/>
            <person name="Porcella S.F."/>
        </authorList>
    </citation>
    <scope>NUCLEOTIDE SEQUENCE</scope>
    <source>
        <strain evidence="1">YOR</strain>
        <plasmid evidence="1">unnamed</plasmid>
    </source>
</reference>
<protein>
    <submittedName>
        <fullName evidence="1">Uncharacterized protein</fullName>
    </submittedName>
</protein>
<geneLocation type="plasmid" evidence="1">
    <name>unnamed</name>
</geneLocation>
<dbReference type="HOGENOM" id="CLU_1136332_0_0_12"/>
<accession>W5SG34</accession>
<proteinExistence type="predicted"/>
<evidence type="ECO:0000313" key="1">
    <source>
        <dbReference type="EMBL" id="AHH04101.1"/>
    </source>
</evidence>
<gene>
    <name evidence="1" type="ORF">BHY_1150</name>
</gene>
<sequence length="244" mass="27980">MGREVSLLSIVVLVLFITSCNHGEVLRSTISKISNDGIVEDNIGGVPFNRDGKVLEQDFELDEIKEENVNVGKGDIIFEVQNREKYGIGSNVLPSLENFDNEFKNLQWWCGHNEKTLANLYKMSFAARDMVSKFYDIWAKSSEEYDRADKALDQAISDLDQIKNSVTVEDKDKNDKIFDAEKKLDIAIDVWKEAREVKQKAEQDCRVADYYARKIETTIEVLLRSLKIMGGELELEDKELKEEI</sequence>
<dbReference type="EMBL" id="CP004156">
    <property type="protein sequence ID" value="AHH04101.1"/>
    <property type="molecule type" value="Genomic_DNA"/>
</dbReference>
<keyword evidence="1" id="KW-0614">Plasmid</keyword>
<organism evidence="1">
    <name type="scientific">Borrelia nietonii YOR</name>
    <dbReference type="NCBI Taxonomy" id="1293576"/>
    <lineage>
        <taxon>Bacteria</taxon>
        <taxon>Pseudomonadati</taxon>
        <taxon>Spirochaetota</taxon>
        <taxon>Spirochaetia</taxon>
        <taxon>Spirochaetales</taxon>
        <taxon>Borreliaceae</taxon>
        <taxon>Borrelia</taxon>
        <taxon>Borrelia nietonii</taxon>
    </lineage>
</organism>
<name>W5SG34_9SPIR</name>
<dbReference type="AlphaFoldDB" id="W5SG34"/>